<accession>A0AAV4QUN2</accession>
<dbReference type="AlphaFoldDB" id="A0AAV4QUN2"/>
<comment type="caution">
    <text evidence="1">The sequence shown here is derived from an EMBL/GenBank/DDBJ whole genome shotgun (WGS) entry which is preliminary data.</text>
</comment>
<evidence type="ECO:0000313" key="1">
    <source>
        <dbReference type="EMBL" id="GIY12979.1"/>
    </source>
</evidence>
<organism evidence="1 2">
    <name type="scientific">Caerostris extrusa</name>
    <name type="common">Bark spider</name>
    <name type="synonym">Caerostris bankana</name>
    <dbReference type="NCBI Taxonomy" id="172846"/>
    <lineage>
        <taxon>Eukaryota</taxon>
        <taxon>Metazoa</taxon>
        <taxon>Ecdysozoa</taxon>
        <taxon>Arthropoda</taxon>
        <taxon>Chelicerata</taxon>
        <taxon>Arachnida</taxon>
        <taxon>Araneae</taxon>
        <taxon>Araneomorphae</taxon>
        <taxon>Entelegynae</taxon>
        <taxon>Araneoidea</taxon>
        <taxon>Araneidae</taxon>
        <taxon>Caerostris</taxon>
    </lineage>
</organism>
<keyword evidence="2" id="KW-1185">Reference proteome</keyword>
<gene>
    <name evidence="1" type="ORF">CEXT_638561</name>
</gene>
<dbReference type="EMBL" id="BPLR01006875">
    <property type="protein sequence ID" value="GIY12979.1"/>
    <property type="molecule type" value="Genomic_DNA"/>
</dbReference>
<reference evidence="1 2" key="1">
    <citation type="submission" date="2021-06" db="EMBL/GenBank/DDBJ databases">
        <title>Caerostris extrusa draft genome.</title>
        <authorList>
            <person name="Kono N."/>
            <person name="Arakawa K."/>
        </authorList>
    </citation>
    <scope>NUCLEOTIDE SEQUENCE [LARGE SCALE GENOMIC DNA]</scope>
</reference>
<name>A0AAV4QUN2_CAEEX</name>
<dbReference type="Proteomes" id="UP001054945">
    <property type="component" value="Unassembled WGS sequence"/>
</dbReference>
<protein>
    <submittedName>
        <fullName evidence="1">Uncharacterized protein</fullName>
    </submittedName>
</protein>
<sequence length="86" mass="9868">MFVENPSFSEVCRKGKEAGECQIRPRSRKTDAMKWKHIPVTLSHSAGKIKRDNVGHWRLETPKPLALCVDLMPRSLFGIPSFFHMC</sequence>
<proteinExistence type="predicted"/>
<evidence type="ECO:0000313" key="2">
    <source>
        <dbReference type="Proteomes" id="UP001054945"/>
    </source>
</evidence>